<dbReference type="PIRSF" id="PIRSF006648">
    <property type="entry name" value="DrrB"/>
    <property type="match status" value="1"/>
</dbReference>
<evidence type="ECO:0000313" key="9">
    <source>
        <dbReference type="Proteomes" id="UP000660680"/>
    </source>
</evidence>
<comment type="similarity">
    <text evidence="6">Belongs to the ABC-2 integral membrane protein family.</text>
</comment>
<dbReference type="InterPro" id="IPR051784">
    <property type="entry name" value="Nod_factor_ABC_transporter"/>
</dbReference>
<dbReference type="PROSITE" id="PS51012">
    <property type="entry name" value="ABC_TM2"/>
    <property type="match status" value="1"/>
</dbReference>
<feature type="transmembrane region" description="Helical" evidence="6">
    <location>
        <begin position="139"/>
        <end position="167"/>
    </location>
</feature>
<keyword evidence="2 6" id="KW-0812">Transmembrane</keyword>
<keyword evidence="4 6" id="KW-0472">Membrane</keyword>
<dbReference type="Pfam" id="PF01061">
    <property type="entry name" value="ABC2_membrane"/>
    <property type="match status" value="1"/>
</dbReference>
<dbReference type="PANTHER" id="PTHR43229">
    <property type="entry name" value="NODULATION PROTEIN J"/>
    <property type="match status" value="1"/>
</dbReference>
<dbReference type="GO" id="GO:0043190">
    <property type="term" value="C:ATP-binding cassette (ABC) transporter complex"/>
    <property type="evidence" value="ECO:0007669"/>
    <property type="project" value="InterPro"/>
</dbReference>
<reference evidence="8" key="2">
    <citation type="submission" date="2020-09" db="EMBL/GenBank/DDBJ databases">
        <authorList>
            <person name="Sun Q."/>
            <person name="Ohkuma M."/>
        </authorList>
    </citation>
    <scope>NUCLEOTIDE SEQUENCE</scope>
    <source>
        <strain evidence="8">JCM 3276</strain>
    </source>
</reference>
<evidence type="ECO:0000256" key="5">
    <source>
        <dbReference type="ARBA" id="ARBA00023251"/>
    </source>
</evidence>
<dbReference type="InterPro" id="IPR000412">
    <property type="entry name" value="ABC_2_transport"/>
</dbReference>
<keyword evidence="6" id="KW-0813">Transport</keyword>
<evidence type="ECO:0000256" key="4">
    <source>
        <dbReference type="ARBA" id="ARBA00023136"/>
    </source>
</evidence>
<proteinExistence type="inferred from homology"/>
<evidence type="ECO:0000256" key="6">
    <source>
        <dbReference type="RuleBase" id="RU361157"/>
    </source>
</evidence>
<dbReference type="InterPro" id="IPR013525">
    <property type="entry name" value="ABC2_TM"/>
</dbReference>
<gene>
    <name evidence="8" type="ORF">GCM10010171_47500</name>
</gene>
<dbReference type="GO" id="GO:0140359">
    <property type="term" value="F:ABC-type transporter activity"/>
    <property type="evidence" value="ECO:0007669"/>
    <property type="project" value="InterPro"/>
</dbReference>
<keyword evidence="9" id="KW-1185">Reference proteome</keyword>
<feature type="transmembrane region" description="Helical" evidence="6">
    <location>
        <begin position="179"/>
        <end position="200"/>
    </location>
</feature>
<name>A0A918GLV3_9PSEU</name>
<dbReference type="GO" id="GO:0046677">
    <property type="term" value="P:response to antibiotic"/>
    <property type="evidence" value="ECO:0007669"/>
    <property type="project" value="UniProtKB-KW"/>
</dbReference>
<organism evidence="8 9">
    <name type="scientific">Actinokineospora fastidiosa</name>
    <dbReference type="NCBI Taxonomy" id="1816"/>
    <lineage>
        <taxon>Bacteria</taxon>
        <taxon>Bacillati</taxon>
        <taxon>Actinomycetota</taxon>
        <taxon>Actinomycetes</taxon>
        <taxon>Pseudonocardiales</taxon>
        <taxon>Pseudonocardiaceae</taxon>
        <taxon>Actinokineospora</taxon>
    </lineage>
</organism>
<evidence type="ECO:0000256" key="2">
    <source>
        <dbReference type="ARBA" id="ARBA00022692"/>
    </source>
</evidence>
<dbReference type="Proteomes" id="UP000660680">
    <property type="component" value="Unassembled WGS sequence"/>
</dbReference>
<evidence type="ECO:0000256" key="3">
    <source>
        <dbReference type="ARBA" id="ARBA00022989"/>
    </source>
</evidence>
<feature type="transmembrane region" description="Helical" evidence="6">
    <location>
        <begin position="33"/>
        <end position="56"/>
    </location>
</feature>
<accession>A0A918GLV3</accession>
<dbReference type="RefSeq" id="WP_189212777.1">
    <property type="nucleotide sequence ID" value="NZ_BMRB01000004.1"/>
</dbReference>
<dbReference type="AlphaFoldDB" id="A0A918GLV3"/>
<dbReference type="PANTHER" id="PTHR43229:SF2">
    <property type="entry name" value="NODULATION PROTEIN J"/>
    <property type="match status" value="1"/>
</dbReference>
<dbReference type="EMBL" id="BMRB01000004">
    <property type="protein sequence ID" value="GGS46797.1"/>
    <property type="molecule type" value="Genomic_DNA"/>
</dbReference>
<sequence>MTTIRWTVSDGGVLVRREIGKLLRHPGELASELLLPAVLVLMFGYVFGSAISVPGGGDYREFLMPGLFAMVAMSGIATTATVVARDVGRGVMDRFRSMPMARSAVPVGHTAYSLVSGLVNFAGVTACALVVGWRPHNGLAATAAGFGLLFLFRYAVAWAGVLLGLAFRSEEAADHMVPFIFPMTMVANTFVPTDGMAPWLRVIADWNPVSAVSAACRTLWGNPGVPGEGAALPLRHPVEVSVLSSVVMIVVIAPIAVWMYQRAGRR</sequence>
<feature type="transmembrane region" description="Helical" evidence="6">
    <location>
        <begin position="242"/>
        <end position="260"/>
    </location>
</feature>
<evidence type="ECO:0000259" key="7">
    <source>
        <dbReference type="PROSITE" id="PS51012"/>
    </source>
</evidence>
<comment type="subcellular location">
    <subcellularLocation>
        <location evidence="6">Cell membrane</location>
        <topology evidence="6">Multi-pass membrane protein</topology>
    </subcellularLocation>
    <subcellularLocation>
        <location evidence="1">Membrane</location>
        <topology evidence="1">Multi-pass membrane protein</topology>
    </subcellularLocation>
</comment>
<reference evidence="8" key="1">
    <citation type="journal article" date="2014" name="Int. J. Syst. Evol. Microbiol.">
        <title>Complete genome sequence of Corynebacterium casei LMG S-19264T (=DSM 44701T), isolated from a smear-ripened cheese.</title>
        <authorList>
            <consortium name="US DOE Joint Genome Institute (JGI-PGF)"/>
            <person name="Walter F."/>
            <person name="Albersmeier A."/>
            <person name="Kalinowski J."/>
            <person name="Ruckert C."/>
        </authorList>
    </citation>
    <scope>NUCLEOTIDE SEQUENCE</scope>
    <source>
        <strain evidence="8">JCM 3276</strain>
    </source>
</reference>
<keyword evidence="3 6" id="KW-1133">Transmembrane helix</keyword>
<dbReference type="InterPro" id="IPR047817">
    <property type="entry name" value="ABC2_TM_bact-type"/>
</dbReference>
<protein>
    <recommendedName>
        <fullName evidence="6">Transport permease protein</fullName>
    </recommendedName>
</protein>
<feature type="transmembrane region" description="Helical" evidence="6">
    <location>
        <begin position="62"/>
        <end position="84"/>
    </location>
</feature>
<feature type="transmembrane region" description="Helical" evidence="6">
    <location>
        <begin position="105"/>
        <end position="133"/>
    </location>
</feature>
<keyword evidence="6" id="KW-1003">Cell membrane</keyword>
<keyword evidence="5" id="KW-0046">Antibiotic resistance</keyword>
<feature type="domain" description="ABC transmembrane type-2" evidence="7">
    <location>
        <begin position="27"/>
        <end position="263"/>
    </location>
</feature>
<comment type="caution">
    <text evidence="8">The sequence shown here is derived from an EMBL/GenBank/DDBJ whole genome shotgun (WGS) entry which is preliminary data.</text>
</comment>
<evidence type="ECO:0000256" key="1">
    <source>
        <dbReference type="ARBA" id="ARBA00004141"/>
    </source>
</evidence>
<evidence type="ECO:0000313" key="8">
    <source>
        <dbReference type="EMBL" id="GGS46797.1"/>
    </source>
</evidence>